<dbReference type="Proteomes" id="UP000033054">
    <property type="component" value="Chromosome"/>
</dbReference>
<evidence type="ECO:0000313" key="1">
    <source>
        <dbReference type="EMBL" id="AKD54092.1"/>
    </source>
</evidence>
<keyword evidence="2" id="KW-1185">Reference proteome</keyword>
<dbReference type="RefSeq" id="WP_046375690.1">
    <property type="nucleotide sequence ID" value="NZ_CP010429.1"/>
</dbReference>
<evidence type="ECO:0000313" key="2">
    <source>
        <dbReference type="Proteomes" id="UP000033054"/>
    </source>
</evidence>
<gene>
    <name evidence="1" type="ORF">SD10_03425</name>
</gene>
<proteinExistence type="predicted"/>
<reference evidence="1 2" key="1">
    <citation type="journal article" date="2014" name="Curr. Microbiol.">
        <title>Spirosoma radiotolerans sp. nov., a gamma-radiation-resistant bacterium isolated from gamma ray-irradiated soil.</title>
        <authorList>
            <person name="Lee J.J."/>
            <person name="Srinivasan S."/>
            <person name="Lim S."/>
            <person name="Joe M."/>
            <person name="Im S."/>
            <person name="Bae S.I."/>
            <person name="Park K.R."/>
            <person name="Han J.H."/>
            <person name="Park S.H."/>
            <person name="Joo B.M."/>
            <person name="Park S.J."/>
            <person name="Kim M.K."/>
        </authorList>
    </citation>
    <scope>NUCLEOTIDE SEQUENCE [LARGE SCALE GENOMIC DNA]</scope>
    <source>
        <strain evidence="1 2">DG5A</strain>
    </source>
</reference>
<dbReference type="AlphaFoldDB" id="A0A0E3V5E8"/>
<name>A0A0E3V5E8_9BACT</name>
<dbReference type="HOGENOM" id="CLU_134973_7_1_10"/>
<dbReference type="PATRIC" id="fig|1379870.5.peg.750"/>
<dbReference type="KEGG" id="srd:SD10_03425"/>
<dbReference type="EMBL" id="CP010429">
    <property type="protein sequence ID" value="AKD54092.1"/>
    <property type="molecule type" value="Genomic_DNA"/>
</dbReference>
<dbReference type="OrthoDB" id="1036397at2"/>
<protein>
    <submittedName>
        <fullName evidence="1">Uncharacterized protein</fullName>
    </submittedName>
</protein>
<organism evidence="1 2">
    <name type="scientific">Spirosoma radiotolerans</name>
    <dbReference type="NCBI Taxonomy" id="1379870"/>
    <lineage>
        <taxon>Bacteria</taxon>
        <taxon>Pseudomonadati</taxon>
        <taxon>Bacteroidota</taxon>
        <taxon>Cytophagia</taxon>
        <taxon>Cytophagales</taxon>
        <taxon>Cytophagaceae</taxon>
        <taxon>Spirosoma</taxon>
    </lineage>
</organism>
<accession>A0A0E3V5E8</accession>
<dbReference type="STRING" id="1379870.SD10_03425"/>
<sequence>MTNVLVFRTDINTDERIHRAACRLCLLKGVCRWRIDLDDGAGMPTQCILRIETESLTETDVIRLLTAAGLQCEVINESLIN</sequence>